<evidence type="ECO:0000313" key="2">
    <source>
        <dbReference type="Proteomes" id="UP001210204"/>
    </source>
</evidence>
<organism evidence="1 2">
    <name type="scientific">Streptococcus salivarius</name>
    <dbReference type="NCBI Taxonomy" id="1304"/>
    <lineage>
        <taxon>Bacteria</taxon>
        <taxon>Bacillati</taxon>
        <taxon>Bacillota</taxon>
        <taxon>Bacilli</taxon>
        <taxon>Lactobacillales</taxon>
        <taxon>Streptococcaceae</taxon>
        <taxon>Streptococcus</taxon>
    </lineage>
</organism>
<dbReference type="Proteomes" id="UP001210204">
    <property type="component" value="Unassembled WGS sequence"/>
</dbReference>
<gene>
    <name evidence="1" type="ORF">PNU26_03425</name>
</gene>
<proteinExistence type="predicted"/>
<dbReference type="RefSeq" id="WP_195918109.1">
    <property type="nucleotide sequence ID" value="NZ_JADOZZ010000009.1"/>
</dbReference>
<dbReference type="AlphaFoldDB" id="A0AAW6D9T3"/>
<name>A0AAW6D9T3_STRSL</name>
<evidence type="ECO:0000313" key="1">
    <source>
        <dbReference type="EMBL" id="MDB8613454.1"/>
    </source>
</evidence>
<accession>A0AAW6D9T3</accession>
<dbReference type="EMBL" id="JAQMJT010000002">
    <property type="protein sequence ID" value="MDB8613454.1"/>
    <property type="molecule type" value="Genomic_DNA"/>
</dbReference>
<reference evidence="1" key="1">
    <citation type="submission" date="2023-01" db="EMBL/GenBank/DDBJ databases">
        <title>Human gut microbiome strain richness.</title>
        <authorList>
            <person name="Chen-Liaw A."/>
        </authorList>
    </citation>
    <scope>NUCLEOTIDE SEQUENCE</scope>
    <source>
        <strain evidence="1">1001095st1_G4_1001095IJ_161003</strain>
    </source>
</reference>
<sequence length="184" mass="21757">MVTESRYLQTLIKDVMDNSESNSWELAVTEWEISDVEEDEQLEESCICGKEHLRYLFTIENQLNGRVLYAIGSSCIKKFERDDLKHEVDVKEQLFKLLHAVEKDQFLPLSSEFFSRKLLLYLYEIGAFKPTKWNDFRPEKDYKFMLDMFNKRKRTEKQDKKATAIILGSIKPFLQVELAGKVKK</sequence>
<comment type="caution">
    <text evidence="1">The sequence shown here is derived from an EMBL/GenBank/DDBJ whole genome shotgun (WGS) entry which is preliminary data.</text>
</comment>
<protein>
    <submittedName>
        <fullName evidence="1">Uncharacterized protein</fullName>
    </submittedName>
</protein>